<dbReference type="InterPro" id="IPR001647">
    <property type="entry name" value="HTH_TetR"/>
</dbReference>
<protein>
    <recommendedName>
        <fullName evidence="3">HTH tetR-type domain-containing protein</fullName>
    </recommendedName>
</protein>
<dbReference type="RefSeq" id="WP_281760452.1">
    <property type="nucleotide sequence ID" value="NZ_AP026709.1"/>
</dbReference>
<sequence>MAKKTLRDQRKLELRKKILQAARAQFVEYGFEKTTMRGLAEVAGVGLGTISLHFKDKNTLLLSVFYDEITDVSFEAVESVPVDGSLKEQFLSMAGSLYRYYGANIIFLQTVVKEAVFATGEWKEKFDGQVGEMMIRVITLVDAAKERGEIRRDVDALALGSVCWSLYLTGLIQGLTSEIFDPEIQMAGIEPLLDVVFDGVLVRRSYE</sequence>
<reference evidence="4 5" key="1">
    <citation type="submission" date="2022-08" db="EMBL/GenBank/DDBJ databases">
        <title>Genome Sequence of the sulphate-reducing bacterium, Pseudodesulfovibrio sp. SYK.</title>
        <authorList>
            <person name="Kondo R."/>
            <person name="Kataoka T."/>
        </authorList>
    </citation>
    <scope>NUCLEOTIDE SEQUENCE [LARGE SCALE GENOMIC DNA]</scope>
    <source>
        <strain evidence="4 5">SYK</strain>
    </source>
</reference>
<dbReference type="PRINTS" id="PR00455">
    <property type="entry name" value="HTHTETR"/>
</dbReference>
<dbReference type="Proteomes" id="UP001317742">
    <property type="component" value="Chromosome"/>
</dbReference>
<feature type="domain" description="HTH tetR-type" evidence="3">
    <location>
        <begin position="12"/>
        <end position="72"/>
    </location>
</feature>
<dbReference type="InterPro" id="IPR009057">
    <property type="entry name" value="Homeodomain-like_sf"/>
</dbReference>
<evidence type="ECO:0000313" key="5">
    <source>
        <dbReference type="Proteomes" id="UP001317742"/>
    </source>
</evidence>
<evidence type="ECO:0000256" key="2">
    <source>
        <dbReference type="PROSITE-ProRule" id="PRU00335"/>
    </source>
</evidence>
<dbReference type="InterPro" id="IPR036271">
    <property type="entry name" value="Tet_transcr_reg_TetR-rel_C_sf"/>
</dbReference>
<dbReference type="Gene3D" id="1.10.357.10">
    <property type="entry name" value="Tetracycline Repressor, domain 2"/>
    <property type="match status" value="1"/>
</dbReference>
<keyword evidence="1 2" id="KW-0238">DNA-binding</keyword>
<evidence type="ECO:0000256" key="1">
    <source>
        <dbReference type="ARBA" id="ARBA00023125"/>
    </source>
</evidence>
<accession>A0ABN6S7W9</accession>
<dbReference type="PROSITE" id="PS50977">
    <property type="entry name" value="HTH_TETR_2"/>
    <property type="match status" value="1"/>
</dbReference>
<keyword evidence="5" id="KW-1185">Reference proteome</keyword>
<dbReference type="EMBL" id="AP026709">
    <property type="protein sequence ID" value="BDQ37941.1"/>
    <property type="molecule type" value="Genomic_DNA"/>
</dbReference>
<dbReference type="SUPFAM" id="SSF48498">
    <property type="entry name" value="Tetracyclin repressor-like, C-terminal domain"/>
    <property type="match status" value="1"/>
</dbReference>
<evidence type="ECO:0000259" key="3">
    <source>
        <dbReference type="PROSITE" id="PS50977"/>
    </source>
</evidence>
<dbReference type="SUPFAM" id="SSF46689">
    <property type="entry name" value="Homeodomain-like"/>
    <property type="match status" value="1"/>
</dbReference>
<dbReference type="PROSITE" id="PS01081">
    <property type="entry name" value="HTH_TETR_1"/>
    <property type="match status" value="1"/>
</dbReference>
<dbReference type="InterPro" id="IPR050109">
    <property type="entry name" value="HTH-type_TetR-like_transc_reg"/>
</dbReference>
<dbReference type="InterPro" id="IPR023772">
    <property type="entry name" value="DNA-bd_HTH_TetR-type_CS"/>
</dbReference>
<organism evidence="4 5">
    <name type="scientific">Pseudodesulfovibrio nedwellii</name>
    <dbReference type="NCBI Taxonomy" id="2973072"/>
    <lineage>
        <taxon>Bacteria</taxon>
        <taxon>Pseudomonadati</taxon>
        <taxon>Thermodesulfobacteriota</taxon>
        <taxon>Desulfovibrionia</taxon>
        <taxon>Desulfovibrionales</taxon>
        <taxon>Desulfovibrionaceae</taxon>
    </lineage>
</organism>
<name>A0ABN6S7W9_9BACT</name>
<evidence type="ECO:0000313" key="4">
    <source>
        <dbReference type="EMBL" id="BDQ37941.1"/>
    </source>
</evidence>
<feature type="DNA-binding region" description="H-T-H motif" evidence="2">
    <location>
        <begin position="35"/>
        <end position="54"/>
    </location>
</feature>
<gene>
    <name evidence="4" type="ORF">SYK_23010</name>
</gene>
<proteinExistence type="predicted"/>
<dbReference type="PANTHER" id="PTHR30055">
    <property type="entry name" value="HTH-TYPE TRANSCRIPTIONAL REGULATOR RUTR"/>
    <property type="match status" value="1"/>
</dbReference>
<dbReference type="Pfam" id="PF00440">
    <property type="entry name" value="TetR_N"/>
    <property type="match status" value="1"/>
</dbReference>
<dbReference type="PANTHER" id="PTHR30055:SF226">
    <property type="entry name" value="HTH-TYPE TRANSCRIPTIONAL REGULATOR PKSA"/>
    <property type="match status" value="1"/>
</dbReference>